<evidence type="ECO:0000256" key="4">
    <source>
        <dbReference type="PROSITE-ProRule" id="PRU00134"/>
    </source>
</evidence>
<evidence type="ECO:0000313" key="7">
    <source>
        <dbReference type="Proteomes" id="UP000053424"/>
    </source>
</evidence>
<dbReference type="InterPro" id="IPR002893">
    <property type="entry name" value="Znf_MYND"/>
</dbReference>
<gene>
    <name evidence="6" type="ORF">M413DRAFT_449694</name>
</gene>
<sequence length="194" mass="22154">MTAKNCLVCASPTTQLCSGCKSVSYCSEAHQKKDWKAHKEYCTKIKEAANTFDAILFAENETYPRLIKVPWTLQPGDEYDGPMHKLDHSIWFKRPHSAVRPQYVPRWGLLGEELEHPLCFLFDDNFEVNNSPMNLCVQAVTGGRAGHRWCGNMLALRMGESYDLFESADMEEDMKPLVKYFEEYGKVIPGEYSG</sequence>
<keyword evidence="2 4" id="KW-0863">Zinc-finger</keyword>
<reference evidence="7" key="2">
    <citation type="submission" date="2015-01" db="EMBL/GenBank/DDBJ databases">
        <title>Evolutionary Origins and Diversification of the Mycorrhizal Mutualists.</title>
        <authorList>
            <consortium name="DOE Joint Genome Institute"/>
            <consortium name="Mycorrhizal Genomics Consortium"/>
            <person name="Kohler A."/>
            <person name="Kuo A."/>
            <person name="Nagy L.G."/>
            <person name="Floudas D."/>
            <person name="Copeland A."/>
            <person name="Barry K.W."/>
            <person name="Cichocki N."/>
            <person name="Veneault-Fourrey C."/>
            <person name="LaButti K."/>
            <person name="Lindquist E.A."/>
            <person name="Lipzen A."/>
            <person name="Lundell T."/>
            <person name="Morin E."/>
            <person name="Murat C."/>
            <person name="Riley R."/>
            <person name="Ohm R."/>
            <person name="Sun H."/>
            <person name="Tunlid A."/>
            <person name="Henrissat B."/>
            <person name="Grigoriev I.V."/>
            <person name="Hibbett D.S."/>
            <person name="Martin F."/>
        </authorList>
    </citation>
    <scope>NUCLEOTIDE SEQUENCE [LARGE SCALE GENOMIC DNA]</scope>
    <source>
        <strain evidence="7">h7</strain>
    </source>
</reference>
<dbReference type="PROSITE" id="PS01360">
    <property type="entry name" value="ZF_MYND_1"/>
    <property type="match status" value="1"/>
</dbReference>
<dbReference type="PROSITE" id="PS50865">
    <property type="entry name" value="ZF_MYND_2"/>
    <property type="match status" value="1"/>
</dbReference>
<organism evidence="6 7">
    <name type="scientific">Hebeloma cylindrosporum</name>
    <dbReference type="NCBI Taxonomy" id="76867"/>
    <lineage>
        <taxon>Eukaryota</taxon>
        <taxon>Fungi</taxon>
        <taxon>Dikarya</taxon>
        <taxon>Basidiomycota</taxon>
        <taxon>Agaricomycotina</taxon>
        <taxon>Agaricomycetes</taxon>
        <taxon>Agaricomycetidae</taxon>
        <taxon>Agaricales</taxon>
        <taxon>Agaricineae</taxon>
        <taxon>Hymenogastraceae</taxon>
        <taxon>Hebeloma</taxon>
    </lineage>
</organism>
<dbReference type="SUPFAM" id="SSF144232">
    <property type="entry name" value="HIT/MYND zinc finger-like"/>
    <property type="match status" value="1"/>
</dbReference>
<dbReference type="EMBL" id="KN831818">
    <property type="protein sequence ID" value="KIM35551.1"/>
    <property type="molecule type" value="Genomic_DNA"/>
</dbReference>
<reference evidence="6 7" key="1">
    <citation type="submission" date="2014-04" db="EMBL/GenBank/DDBJ databases">
        <authorList>
            <consortium name="DOE Joint Genome Institute"/>
            <person name="Kuo A."/>
            <person name="Gay G."/>
            <person name="Dore J."/>
            <person name="Kohler A."/>
            <person name="Nagy L.G."/>
            <person name="Floudas D."/>
            <person name="Copeland A."/>
            <person name="Barry K.W."/>
            <person name="Cichocki N."/>
            <person name="Veneault-Fourrey C."/>
            <person name="LaButti K."/>
            <person name="Lindquist E.A."/>
            <person name="Lipzen A."/>
            <person name="Lundell T."/>
            <person name="Morin E."/>
            <person name="Murat C."/>
            <person name="Sun H."/>
            <person name="Tunlid A."/>
            <person name="Henrissat B."/>
            <person name="Grigoriev I.V."/>
            <person name="Hibbett D.S."/>
            <person name="Martin F."/>
            <person name="Nordberg H.P."/>
            <person name="Cantor M.N."/>
            <person name="Hua S.X."/>
        </authorList>
    </citation>
    <scope>NUCLEOTIDE SEQUENCE [LARGE SCALE GENOMIC DNA]</scope>
    <source>
        <strain evidence="7">h7</strain>
    </source>
</reference>
<name>A0A0C3BVX6_HEBCY</name>
<keyword evidence="7" id="KW-1185">Reference proteome</keyword>
<evidence type="ECO:0000259" key="5">
    <source>
        <dbReference type="PROSITE" id="PS50865"/>
    </source>
</evidence>
<proteinExistence type="predicted"/>
<evidence type="ECO:0000313" key="6">
    <source>
        <dbReference type="EMBL" id="KIM35551.1"/>
    </source>
</evidence>
<evidence type="ECO:0000256" key="3">
    <source>
        <dbReference type="ARBA" id="ARBA00022833"/>
    </source>
</evidence>
<dbReference type="OrthoDB" id="437457at2759"/>
<dbReference type="GO" id="GO:0008270">
    <property type="term" value="F:zinc ion binding"/>
    <property type="evidence" value="ECO:0007669"/>
    <property type="project" value="UniProtKB-KW"/>
</dbReference>
<dbReference type="Proteomes" id="UP000053424">
    <property type="component" value="Unassembled WGS sequence"/>
</dbReference>
<evidence type="ECO:0000256" key="1">
    <source>
        <dbReference type="ARBA" id="ARBA00022723"/>
    </source>
</evidence>
<keyword evidence="1" id="KW-0479">Metal-binding</keyword>
<dbReference type="Gene3D" id="6.10.140.2220">
    <property type="match status" value="1"/>
</dbReference>
<dbReference type="STRING" id="686832.A0A0C3BVX6"/>
<evidence type="ECO:0000256" key="2">
    <source>
        <dbReference type="ARBA" id="ARBA00022771"/>
    </source>
</evidence>
<dbReference type="Pfam" id="PF01753">
    <property type="entry name" value="zf-MYND"/>
    <property type="match status" value="1"/>
</dbReference>
<accession>A0A0C3BVX6</accession>
<feature type="domain" description="MYND-type" evidence="5">
    <location>
        <begin position="6"/>
        <end position="42"/>
    </location>
</feature>
<dbReference type="AlphaFoldDB" id="A0A0C3BVX6"/>
<keyword evidence="3" id="KW-0862">Zinc</keyword>
<protein>
    <recommendedName>
        <fullName evidence="5">MYND-type domain-containing protein</fullName>
    </recommendedName>
</protein>
<dbReference type="HOGENOM" id="CLU_086128_1_0_1"/>